<evidence type="ECO:0000313" key="3">
    <source>
        <dbReference type="Proteomes" id="UP000683925"/>
    </source>
</evidence>
<proteinExistence type="predicted"/>
<protein>
    <recommendedName>
        <fullName evidence="4">Transmembrane protein</fullName>
    </recommendedName>
</protein>
<feature type="chain" id="PRO_5035926450" description="Transmembrane protein" evidence="1">
    <location>
        <begin position="18"/>
        <end position="295"/>
    </location>
</feature>
<evidence type="ECO:0000256" key="1">
    <source>
        <dbReference type="SAM" id="SignalP"/>
    </source>
</evidence>
<gene>
    <name evidence="2" type="ORF">POCTA_138.1.T0660170</name>
</gene>
<dbReference type="Proteomes" id="UP000683925">
    <property type="component" value="Unassembled WGS sequence"/>
</dbReference>
<dbReference type="OrthoDB" id="308567at2759"/>
<keyword evidence="1" id="KW-0732">Signal</keyword>
<comment type="caution">
    <text evidence="2">The sequence shown here is derived from an EMBL/GenBank/DDBJ whole genome shotgun (WGS) entry which is preliminary data.</text>
</comment>
<sequence>MIKILILLAQFLEFLFSVSLCTFMKIGREETKMSGRVLKFAYRVEKNLLYNYEFGPYTKDIRLCLIPFLLPTICKKLINIKSSFSFYELLLALIDILSLVDYINTTESYQRYCLVYTIRVMRTMMMLFELVQEITKMVILHYEQILQNRLLYMQQKKQSIKNSNIQQQQLLSIQQQQILNEDFDSDEQSKLSIIKKQQQQQSIIKRIIFPQMKIPCFLLNLIINQQQYYIQIIDPWSFDKSFSSISIREQLLIMIKLNYCCQIYQTLKKTKCNQKALHKYREQIAEYLSQLIWMN</sequence>
<organism evidence="2 3">
    <name type="scientific">Paramecium octaurelia</name>
    <dbReference type="NCBI Taxonomy" id="43137"/>
    <lineage>
        <taxon>Eukaryota</taxon>
        <taxon>Sar</taxon>
        <taxon>Alveolata</taxon>
        <taxon>Ciliophora</taxon>
        <taxon>Intramacronucleata</taxon>
        <taxon>Oligohymenophorea</taxon>
        <taxon>Peniculida</taxon>
        <taxon>Parameciidae</taxon>
        <taxon>Paramecium</taxon>
    </lineage>
</organism>
<evidence type="ECO:0008006" key="4">
    <source>
        <dbReference type="Google" id="ProtNLM"/>
    </source>
</evidence>
<accession>A0A8S1VFU7</accession>
<dbReference type="AlphaFoldDB" id="A0A8S1VFU7"/>
<feature type="signal peptide" evidence="1">
    <location>
        <begin position="1"/>
        <end position="17"/>
    </location>
</feature>
<dbReference type="EMBL" id="CAJJDP010000065">
    <property type="protein sequence ID" value="CAD8176004.1"/>
    <property type="molecule type" value="Genomic_DNA"/>
</dbReference>
<evidence type="ECO:0000313" key="2">
    <source>
        <dbReference type="EMBL" id="CAD8176004.1"/>
    </source>
</evidence>
<reference evidence="2" key="1">
    <citation type="submission" date="2021-01" db="EMBL/GenBank/DDBJ databases">
        <authorList>
            <consortium name="Genoscope - CEA"/>
            <person name="William W."/>
        </authorList>
    </citation>
    <scope>NUCLEOTIDE SEQUENCE</scope>
</reference>
<dbReference type="OMA" id="VILHYEQ"/>
<name>A0A8S1VFU7_PAROT</name>
<keyword evidence="3" id="KW-1185">Reference proteome</keyword>